<dbReference type="GO" id="GO:0004722">
    <property type="term" value="F:protein serine/threonine phosphatase activity"/>
    <property type="evidence" value="ECO:0007669"/>
    <property type="project" value="UniProtKB-EC"/>
</dbReference>
<organism evidence="11 12">
    <name type="scientific">Castilleja foliolosa</name>
    <dbReference type="NCBI Taxonomy" id="1961234"/>
    <lineage>
        <taxon>Eukaryota</taxon>
        <taxon>Viridiplantae</taxon>
        <taxon>Streptophyta</taxon>
        <taxon>Embryophyta</taxon>
        <taxon>Tracheophyta</taxon>
        <taxon>Spermatophyta</taxon>
        <taxon>Magnoliopsida</taxon>
        <taxon>eudicotyledons</taxon>
        <taxon>Gunneridae</taxon>
        <taxon>Pentapetalae</taxon>
        <taxon>asterids</taxon>
        <taxon>lamiids</taxon>
        <taxon>Lamiales</taxon>
        <taxon>Orobanchaceae</taxon>
        <taxon>Pedicularideae</taxon>
        <taxon>Castillejinae</taxon>
        <taxon>Castilleja</taxon>
    </lineage>
</organism>
<dbReference type="InterPro" id="IPR015655">
    <property type="entry name" value="PP2C"/>
</dbReference>
<proteinExistence type="inferred from homology"/>
<keyword evidence="4" id="KW-0479">Metal-binding</keyword>
<dbReference type="Pfam" id="PF00481">
    <property type="entry name" value="PP2C"/>
    <property type="match status" value="1"/>
</dbReference>
<dbReference type="PROSITE" id="PS51746">
    <property type="entry name" value="PPM_2"/>
    <property type="match status" value="1"/>
</dbReference>
<dbReference type="SUPFAM" id="SSF81606">
    <property type="entry name" value="PP2C-like"/>
    <property type="match status" value="1"/>
</dbReference>
<dbReference type="InterPro" id="IPR036457">
    <property type="entry name" value="PPM-type-like_dom_sf"/>
</dbReference>
<name>A0ABD3DQ26_9LAMI</name>
<keyword evidence="5 9" id="KW-0378">Hydrolase</keyword>
<comment type="cofactor">
    <cofactor evidence="2">
        <name>Mg(2+)</name>
        <dbReference type="ChEBI" id="CHEBI:18420"/>
    </cofactor>
</comment>
<dbReference type="InterPro" id="IPR001932">
    <property type="entry name" value="PPM-type_phosphatase-like_dom"/>
</dbReference>
<dbReference type="SMART" id="SM00332">
    <property type="entry name" value="PP2Cc"/>
    <property type="match status" value="1"/>
</dbReference>
<comment type="caution">
    <text evidence="11">The sequence shown here is derived from an EMBL/GenBank/DDBJ whole genome shotgun (WGS) entry which is preliminary data.</text>
</comment>
<dbReference type="InterPro" id="IPR000222">
    <property type="entry name" value="PP2C_BS"/>
</dbReference>
<keyword evidence="12" id="KW-1185">Reference proteome</keyword>
<dbReference type="EMBL" id="JAVIJP010000015">
    <property type="protein sequence ID" value="KAL3644391.1"/>
    <property type="molecule type" value="Genomic_DNA"/>
</dbReference>
<gene>
    <name evidence="11" type="ORF">CASFOL_012323</name>
</gene>
<evidence type="ECO:0000313" key="11">
    <source>
        <dbReference type="EMBL" id="KAL3644391.1"/>
    </source>
</evidence>
<feature type="domain" description="PPM-type phosphatase" evidence="10">
    <location>
        <begin position="92"/>
        <end position="396"/>
    </location>
</feature>
<evidence type="ECO:0000259" key="10">
    <source>
        <dbReference type="PROSITE" id="PS51746"/>
    </source>
</evidence>
<dbReference type="PANTHER" id="PTHR47992">
    <property type="entry name" value="PROTEIN PHOSPHATASE"/>
    <property type="match status" value="1"/>
</dbReference>
<evidence type="ECO:0000256" key="9">
    <source>
        <dbReference type="RuleBase" id="RU003465"/>
    </source>
</evidence>
<dbReference type="AlphaFoldDB" id="A0ABD3DQ26"/>
<dbReference type="Gene3D" id="3.60.40.10">
    <property type="entry name" value="PPM-type phosphatase domain"/>
    <property type="match status" value="1"/>
</dbReference>
<evidence type="ECO:0000256" key="5">
    <source>
        <dbReference type="ARBA" id="ARBA00022801"/>
    </source>
</evidence>
<evidence type="ECO:0000313" key="12">
    <source>
        <dbReference type="Proteomes" id="UP001632038"/>
    </source>
</evidence>
<comment type="cofactor">
    <cofactor evidence="1">
        <name>Mn(2+)</name>
        <dbReference type="ChEBI" id="CHEBI:29035"/>
    </cofactor>
</comment>
<keyword evidence="6" id="KW-0460">Magnesium</keyword>
<evidence type="ECO:0000256" key="3">
    <source>
        <dbReference type="ARBA" id="ARBA00013081"/>
    </source>
</evidence>
<dbReference type="EC" id="3.1.3.16" evidence="3"/>
<sequence length="406" mass="44997">MTKLSLTLENKSFDRPNDGETDLLLRTVQRETILIFSDTVLEAGLGKNVVSVVQNVEALNVEESSALSGALVKASERMKKSKQIKGFNYAPLWGLTSICGRRKEMKDFAVTFPSFIRIPSCMLGDLVSTNQDSIAHFFGVYDGHGGWQVADYCQDGVHQALAEEIGMAKENWDIDYGECSLEEKWVGVFLNCFRKLDNEVGGFDSEDDSFPPVAADSVGSTAVVVLVCPTHIIIANCGDSRAVLCRGKMSVPLSVDHRPDREDEYTRIEAAGGKVIDWDGCRVSGFLAVSRSIGDRYLRLYVIADPEVMFVPRAKEDDCLIIASDGLWDVMTNEEACELARRRILLWHKKNGAAYIPSKERGEEIDPEAQDAADYLSRLAINRGSRDNISVIVVDLKAQRKLKSKT</sequence>
<evidence type="ECO:0000256" key="1">
    <source>
        <dbReference type="ARBA" id="ARBA00001936"/>
    </source>
</evidence>
<evidence type="ECO:0000256" key="4">
    <source>
        <dbReference type="ARBA" id="ARBA00022723"/>
    </source>
</evidence>
<accession>A0ABD3DQ26</accession>
<comment type="similarity">
    <text evidence="9">Belongs to the PP2C family.</text>
</comment>
<keyword evidence="7 9" id="KW-0904">Protein phosphatase</keyword>
<dbReference type="Proteomes" id="UP001632038">
    <property type="component" value="Unassembled WGS sequence"/>
</dbReference>
<reference evidence="12" key="1">
    <citation type="journal article" date="2024" name="IScience">
        <title>Strigolactones Initiate the Formation of Haustorium-like Structures in Castilleja.</title>
        <authorList>
            <person name="Buerger M."/>
            <person name="Peterson D."/>
            <person name="Chory J."/>
        </authorList>
    </citation>
    <scope>NUCLEOTIDE SEQUENCE [LARGE SCALE GENOMIC DNA]</scope>
</reference>
<dbReference type="FunFam" id="3.60.40.10:FF:000041">
    <property type="entry name" value="Protein phosphatase 2C 51"/>
    <property type="match status" value="1"/>
</dbReference>
<dbReference type="GO" id="GO:0046872">
    <property type="term" value="F:metal ion binding"/>
    <property type="evidence" value="ECO:0007669"/>
    <property type="project" value="UniProtKB-KW"/>
</dbReference>
<evidence type="ECO:0000256" key="8">
    <source>
        <dbReference type="ARBA" id="ARBA00023211"/>
    </source>
</evidence>
<keyword evidence="8" id="KW-0464">Manganese</keyword>
<dbReference type="CDD" id="cd00143">
    <property type="entry name" value="PP2Cc"/>
    <property type="match status" value="1"/>
</dbReference>
<evidence type="ECO:0000256" key="6">
    <source>
        <dbReference type="ARBA" id="ARBA00022842"/>
    </source>
</evidence>
<evidence type="ECO:0000256" key="2">
    <source>
        <dbReference type="ARBA" id="ARBA00001946"/>
    </source>
</evidence>
<evidence type="ECO:0000256" key="7">
    <source>
        <dbReference type="ARBA" id="ARBA00022912"/>
    </source>
</evidence>
<dbReference type="PROSITE" id="PS01032">
    <property type="entry name" value="PPM_1"/>
    <property type="match status" value="1"/>
</dbReference>
<protein>
    <recommendedName>
        <fullName evidence="3">protein-serine/threonine phosphatase</fullName>
        <ecNumber evidence="3">3.1.3.16</ecNumber>
    </recommendedName>
</protein>